<sequence>MFGFAPETLVQRAARFRKGQGLFAGGFVEEPTVVQMGARLCREGGGDVPVPLG</sequence>
<dbReference type="Proteomes" id="UP000199220">
    <property type="component" value="Unassembled WGS sequence"/>
</dbReference>
<proteinExistence type="predicted"/>
<dbReference type="AlphaFoldDB" id="A0A1H5GQR6"/>
<evidence type="ECO:0000313" key="2">
    <source>
        <dbReference type="Proteomes" id="UP000199220"/>
    </source>
</evidence>
<evidence type="ECO:0000313" key="1">
    <source>
        <dbReference type="EMBL" id="SEE18057.1"/>
    </source>
</evidence>
<dbReference type="EMBL" id="FNTX01000001">
    <property type="protein sequence ID" value="SEE18057.1"/>
    <property type="molecule type" value="Genomic_DNA"/>
</dbReference>
<organism evidence="1 2">
    <name type="scientific">Ruania alba</name>
    <dbReference type="NCBI Taxonomy" id="648782"/>
    <lineage>
        <taxon>Bacteria</taxon>
        <taxon>Bacillati</taxon>
        <taxon>Actinomycetota</taxon>
        <taxon>Actinomycetes</taxon>
        <taxon>Micrococcales</taxon>
        <taxon>Ruaniaceae</taxon>
        <taxon>Ruania</taxon>
    </lineage>
</organism>
<name>A0A1H5GQR6_9MICO</name>
<reference evidence="2" key="1">
    <citation type="submission" date="2016-10" db="EMBL/GenBank/DDBJ databases">
        <authorList>
            <person name="Varghese N."/>
            <person name="Submissions S."/>
        </authorList>
    </citation>
    <scope>NUCLEOTIDE SEQUENCE [LARGE SCALE GENOMIC DNA]</scope>
    <source>
        <strain evidence="2">DSM 21368</strain>
    </source>
</reference>
<dbReference type="STRING" id="648782.SAMN04488554_1730"/>
<accession>A0A1H5GQR6</accession>
<keyword evidence="2" id="KW-1185">Reference proteome</keyword>
<protein>
    <submittedName>
        <fullName evidence="1">Uncharacterized protein</fullName>
    </submittedName>
</protein>
<gene>
    <name evidence="1" type="ORF">SAMN04488554_1730</name>
</gene>